<dbReference type="RefSeq" id="WP_179405799.1">
    <property type="nucleotide sequence ID" value="NZ_BMGF01000001.1"/>
</dbReference>
<dbReference type="AlphaFoldDB" id="A0A7Z0BT81"/>
<evidence type="ECO:0000313" key="3">
    <source>
        <dbReference type="Proteomes" id="UP000522081"/>
    </source>
</evidence>
<dbReference type="InterPro" id="IPR050678">
    <property type="entry name" value="DNA_Partitioning_ATPase"/>
</dbReference>
<dbReference type="InterPro" id="IPR027417">
    <property type="entry name" value="P-loop_NTPase"/>
</dbReference>
<dbReference type="PANTHER" id="PTHR13696:SF52">
    <property type="entry name" value="PARA FAMILY PROTEIN CT_582"/>
    <property type="match status" value="1"/>
</dbReference>
<dbReference type="Pfam" id="PF13614">
    <property type="entry name" value="AAA_31"/>
    <property type="match status" value="1"/>
</dbReference>
<dbReference type="InterPro" id="IPR025669">
    <property type="entry name" value="AAA_dom"/>
</dbReference>
<dbReference type="Gene3D" id="3.40.50.300">
    <property type="entry name" value="P-loop containing nucleotide triphosphate hydrolases"/>
    <property type="match status" value="1"/>
</dbReference>
<organism evidence="2 3">
    <name type="scientific">Novosphingobium marinum</name>
    <dbReference type="NCBI Taxonomy" id="1514948"/>
    <lineage>
        <taxon>Bacteria</taxon>
        <taxon>Pseudomonadati</taxon>
        <taxon>Pseudomonadota</taxon>
        <taxon>Alphaproteobacteria</taxon>
        <taxon>Sphingomonadales</taxon>
        <taxon>Sphingomonadaceae</taxon>
        <taxon>Novosphingobium</taxon>
    </lineage>
</organism>
<name>A0A7Z0BT81_9SPHN</name>
<comment type="caution">
    <text evidence="2">The sequence shown here is derived from an EMBL/GenBank/DDBJ whole genome shotgun (WGS) entry which is preliminary data.</text>
</comment>
<gene>
    <name evidence="2" type="ORF">FHS75_000133</name>
</gene>
<feature type="domain" description="AAA" evidence="1">
    <location>
        <begin position="3"/>
        <end position="161"/>
    </location>
</feature>
<accession>A0A7Z0BT81</accession>
<dbReference type="SUPFAM" id="SSF52540">
    <property type="entry name" value="P-loop containing nucleoside triphosphate hydrolases"/>
    <property type="match status" value="1"/>
</dbReference>
<dbReference type="Proteomes" id="UP000522081">
    <property type="component" value="Unassembled WGS sequence"/>
</dbReference>
<keyword evidence="3" id="KW-1185">Reference proteome</keyword>
<proteinExistence type="predicted"/>
<dbReference type="EMBL" id="JACBZF010000001">
    <property type="protein sequence ID" value="NYH93828.1"/>
    <property type="molecule type" value="Genomic_DNA"/>
</dbReference>
<reference evidence="2 3" key="1">
    <citation type="submission" date="2020-07" db="EMBL/GenBank/DDBJ databases">
        <title>Genomic Encyclopedia of Type Strains, Phase IV (KMG-IV): sequencing the most valuable type-strain genomes for metagenomic binning, comparative biology and taxonomic classification.</title>
        <authorList>
            <person name="Goeker M."/>
        </authorList>
    </citation>
    <scope>NUCLEOTIDE SEQUENCE [LARGE SCALE GENOMIC DNA]</scope>
    <source>
        <strain evidence="2 3">DSM 29043</strain>
    </source>
</reference>
<sequence length="246" mass="27228">MAEYIAVYSMKGGVGKTTLAVNLAYCAAVYSGHRTLLWDLDAQGGAGYLLGVDPHKKDASLLFSQDVKPGKLVQKTKWKGLDVLSADLSLRHLDRDLAEAEKPKLLRKLLKDLGADYDRIVLDCPPGLGEISEQIIRAVKYIVAPVEPTPLAVRTLEIVEEHLAEKAKKKIRLMPVLSMVDRRKSLHRDLLESHPDWPVIPQASAVERMAVERAPVVAYARSSPGGRAIGNLWADIDRKLRARERG</sequence>
<evidence type="ECO:0000259" key="1">
    <source>
        <dbReference type="Pfam" id="PF13614"/>
    </source>
</evidence>
<protein>
    <submittedName>
        <fullName evidence="2">Cellulose biosynthesis protein BcsQ</fullName>
    </submittedName>
</protein>
<dbReference type="PANTHER" id="PTHR13696">
    <property type="entry name" value="P-LOOP CONTAINING NUCLEOSIDE TRIPHOSPHATE HYDROLASE"/>
    <property type="match status" value="1"/>
</dbReference>
<evidence type="ECO:0000313" key="2">
    <source>
        <dbReference type="EMBL" id="NYH93828.1"/>
    </source>
</evidence>
<dbReference type="CDD" id="cd02042">
    <property type="entry name" value="ParAB_family"/>
    <property type="match status" value="1"/>
</dbReference>